<dbReference type="PANTHER" id="PTHR33359:SF1">
    <property type="entry name" value="MOLYBDOPTERIN SYNTHASE SULFUR CARRIER SUBUNIT"/>
    <property type="match status" value="1"/>
</dbReference>
<dbReference type="PANTHER" id="PTHR33359">
    <property type="entry name" value="MOLYBDOPTERIN SYNTHASE SULFUR CARRIER SUBUNIT"/>
    <property type="match status" value="1"/>
</dbReference>
<dbReference type="InterPro" id="IPR003749">
    <property type="entry name" value="ThiS/MoaD-like"/>
</dbReference>
<comment type="similarity">
    <text evidence="2">Belongs to the MoaD family.</text>
</comment>
<dbReference type="Gene3D" id="3.10.20.30">
    <property type="match status" value="1"/>
</dbReference>
<dbReference type="EMBL" id="CP032548">
    <property type="protein sequence ID" value="AZJ34303.1"/>
    <property type="molecule type" value="Genomic_DNA"/>
</dbReference>
<accession>A0A3S8R376</accession>
<dbReference type="GO" id="GO:0006777">
    <property type="term" value="P:Mo-molybdopterin cofactor biosynthetic process"/>
    <property type="evidence" value="ECO:0007669"/>
    <property type="project" value="InterPro"/>
</dbReference>
<dbReference type="RefSeq" id="WP_125066153.1">
    <property type="nucleotide sequence ID" value="NZ_CP032548.1"/>
</dbReference>
<evidence type="ECO:0000256" key="1">
    <source>
        <dbReference type="ARBA" id="ARBA00022741"/>
    </source>
</evidence>
<sequence length="80" mass="8719">MKISILFFGMATDLVDSSSLEIELPNKSSVASFKEFLLAEFPELQKMSSYAVAINESYATDDMLIKENDVIAIIPPVSGG</sequence>
<organism evidence="4 5">
    <name type="scientific">Tenacibaculum singaporense</name>
    <dbReference type="NCBI Taxonomy" id="2358479"/>
    <lineage>
        <taxon>Bacteria</taxon>
        <taxon>Pseudomonadati</taxon>
        <taxon>Bacteroidota</taxon>
        <taxon>Flavobacteriia</taxon>
        <taxon>Flavobacteriales</taxon>
        <taxon>Flavobacteriaceae</taxon>
        <taxon>Tenacibaculum</taxon>
    </lineage>
</organism>
<dbReference type="InterPro" id="IPR044672">
    <property type="entry name" value="MOCS2A"/>
</dbReference>
<dbReference type="InterPro" id="IPR012675">
    <property type="entry name" value="Beta-grasp_dom_sf"/>
</dbReference>
<dbReference type="GO" id="GO:0000166">
    <property type="term" value="F:nucleotide binding"/>
    <property type="evidence" value="ECO:0007669"/>
    <property type="project" value="UniProtKB-KW"/>
</dbReference>
<evidence type="ECO:0000313" key="5">
    <source>
        <dbReference type="Proteomes" id="UP000274593"/>
    </source>
</evidence>
<dbReference type="KEGG" id="tsig:D6T69_01665"/>
<dbReference type="UniPathway" id="UPA00344"/>
<dbReference type="Proteomes" id="UP000274593">
    <property type="component" value="Chromosome"/>
</dbReference>
<dbReference type="SUPFAM" id="SSF54285">
    <property type="entry name" value="MoaD/ThiS"/>
    <property type="match status" value="1"/>
</dbReference>
<dbReference type="NCBIfam" id="TIGR01682">
    <property type="entry name" value="moaD"/>
    <property type="match status" value="1"/>
</dbReference>
<dbReference type="CDD" id="cd00754">
    <property type="entry name" value="Ubl_MoaD"/>
    <property type="match status" value="1"/>
</dbReference>
<name>A0A3S8R376_9FLAO</name>
<keyword evidence="5" id="KW-1185">Reference proteome</keyword>
<evidence type="ECO:0000256" key="2">
    <source>
        <dbReference type="ARBA" id="ARBA00024200"/>
    </source>
</evidence>
<dbReference type="GO" id="GO:1990133">
    <property type="term" value="C:molybdopterin adenylyltransferase complex"/>
    <property type="evidence" value="ECO:0007669"/>
    <property type="project" value="TreeGrafter"/>
</dbReference>
<evidence type="ECO:0000313" key="4">
    <source>
        <dbReference type="EMBL" id="AZJ34303.1"/>
    </source>
</evidence>
<dbReference type="Pfam" id="PF02597">
    <property type="entry name" value="ThiS"/>
    <property type="match status" value="1"/>
</dbReference>
<reference evidence="4 5" key="1">
    <citation type="submission" date="2018-09" db="EMBL/GenBank/DDBJ databases">
        <title>Insights into the microbiota of Asian seabass (Lates calcarifer) with tenacibaculosis symptoms and description of sp. nov. Tenacibaculum singaporense.</title>
        <authorList>
            <person name="Miyake S."/>
            <person name="Soh M."/>
            <person name="Azman M.N."/>
            <person name="Ngoh S.Y."/>
            <person name="Orban L."/>
        </authorList>
    </citation>
    <scope>NUCLEOTIDE SEQUENCE [LARGE SCALE GENOMIC DNA]</scope>
    <source>
        <strain evidence="4 5">DSM 106434</strain>
    </source>
</reference>
<dbReference type="AlphaFoldDB" id="A0A3S8R376"/>
<proteinExistence type="inferred from homology"/>
<gene>
    <name evidence="4" type="primary">moaD</name>
    <name evidence="4" type="ORF">D6T69_01665</name>
</gene>
<protein>
    <recommendedName>
        <fullName evidence="3">Molybdopterin synthase sulfur carrier subunit</fullName>
    </recommendedName>
</protein>
<evidence type="ECO:0000256" key="3">
    <source>
        <dbReference type="ARBA" id="ARBA00024247"/>
    </source>
</evidence>
<dbReference type="InterPro" id="IPR016155">
    <property type="entry name" value="Mopterin_synth/thiamin_S_b"/>
</dbReference>
<keyword evidence="1" id="KW-0547">Nucleotide-binding</keyword>